<dbReference type="OrthoDB" id="1156172at2"/>
<evidence type="ECO:0000313" key="6">
    <source>
        <dbReference type="Proteomes" id="UP000306918"/>
    </source>
</evidence>
<protein>
    <submittedName>
        <fullName evidence="5">Helix-turn-helix transcriptional regulator</fullName>
    </submittedName>
</protein>
<evidence type="ECO:0000256" key="2">
    <source>
        <dbReference type="ARBA" id="ARBA00023125"/>
    </source>
</evidence>
<reference evidence="5 6" key="1">
    <citation type="submission" date="2019-04" db="EMBL/GenBank/DDBJ databases">
        <title>Niastella caeni sp. nov., isolated from activated sludge.</title>
        <authorList>
            <person name="Sheng M."/>
        </authorList>
    </citation>
    <scope>NUCLEOTIDE SEQUENCE [LARGE SCALE GENOMIC DNA]</scope>
    <source>
        <strain evidence="5 6">HX-2-15</strain>
    </source>
</reference>
<sequence>MSKTFVTIIKPNCVMKSYSIRVGKIDQEDDFKELALETGGELEESNTLIRFSGEMGHGQIKKWHLDAGLYMRVWDLYLQKPVELLKEALPVYIANNGFSLLCVNSPESIDLKSINQHQQFNKVRERRFALVPDAVNAGLQLHPHQPVQLIEFSISAYWLKQQPGFVHIAQYFNDGVMDDNGLQVLIEPCSTKANQLAAKLMESLADKKATAGDLFSFATDLITDFMTAVSRVETDKTSGNIDLYYEKVKEAEAILMSYLQKMPPRMGIIAKTVALSESTLKRYFKLIYGKSIYEYYLNKKMELARTLLLQKPLSVNEIAELMGYEKVSHFIEIFKKHHGCSPGSIKIKKKQLEVTS</sequence>
<evidence type="ECO:0000256" key="3">
    <source>
        <dbReference type="ARBA" id="ARBA00023163"/>
    </source>
</evidence>
<keyword evidence="3" id="KW-0804">Transcription</keyword>
<dbReference type="PROSITE" id="PS01124">
    <property type="entry name" value="HTH_ARAC_FAMILY_2"/>
    <property type="match status" value="1"/>
</dbReference>
<dbReference type="InterPro" id="IPR009057">
    <property type="entry name" value="Homeodomain-like_sf"/>
</dbReference>
<dbReference type="InterPro" id="IPR053142">
    <property type="entry name" value="PchR_regulatory_protein"/>
</dbReference>
<accession>A0A4S8HVF2</accession>
<keyword evidence="1" id="KW-0805">Transcription regulation</keyword>
<evidence type="ECO:0000256" key="1">
    <source>
        <dbReference type="ARBA" id="ARBA00023015"/>
    </source>
</evidence>
<dbReference type="EMBL" id="STFF01000005">
    <property type="protein sequence ID" value="THU37122.1"/>
    <property type="molecule type" value="Genomic_DNA"/>
</dbReference>
<comment type="caution">
    <text evidence="5">The sequence shown here is derived from an EMBL/GenBank/DDBJ whole genome shotgun (WGS) entry which is preliminary data.</text>
</comment>
<dbReference type="SUPFAM" id="SSF46689">
    <property type="entry name" value="Homeodomain-like"/>
    <property type="match status" value="1"/>
</dbReference>
<organism evidence="5 6">
    <name type="scientific">Niastella caeni</name>
    <dbReference type="NCBI Taxonomy" id="2569763"/>
    <lineage>
        <taxon>Bacteria</taxon>
        <taxon>Pseudomonadati</taxon>
        <taxon>Bacteroidota</taxon>
        <taxon>Chitinophagia</taxon>
        <taxon>Chitinophagales</taxon>
        <taxon>Chitinophagaceae</taxon>
        <taxon>Niastella</taxon>
    </lineage>
</organism>
<keyword evidence="6" id="KW-1185">Reference proteome</keyword>
<keyword evidence="2" id="KW-0238">DNA-binding</keyword>
<dbReference type="GO" id="GO:0003700">
    <property type="term" value="F:DNA-binding transcription factor activity"/>
    <property type="evidence" value="ECO:0007669"/>
    <property type="project" value="InterPro"/>
</dbReference>
<dbReference type="AlphaFoldDB" id="A0A4S8HVF2"/>
<evidence type="ECO:0000313" key="5">
    <source>
        <dbReference type="EMBL" id="THU37122.1"/>
    </source>
</evidence>
<name>A0A4S8HVF2_9BACT</name>
<gene>
    <name evidence="5" type="ORF">FAM09_19415</name>
</gene>
<dbReference type="Proteomes" id="UP000306918">
    <property type="component" value="Unassembled WGS sequence"/>
</dbReference>
<feature type="domain" description="HTH araC/xylS-type" evidence="4">
    <location>
        <begin position="249"/>
        <end position="348"/>
    </location>
</feature>
<dbReference type="PROSITE" id="PS00041">
    <property type="entry name" value="HTH_ARAC_FAMILY_1"/>
    <property type="match status" value="1"/>
</dbReference>
<dbReference type="PANTHER" id="PTHR47893:SF1">
    <property type="entry name" value="REGULATORY PROTEIN PCHR"/>
    <property type="match status" value="1"/>
</dbReference>
<dbReference type="GO" id="GO:0043565">
    <property type="term" value="F:sequence-specific DNA binding"/>
    <property type="evidence" value="ECO:0007669"/>
    <property type="project" value="InterPro"/>
</dbReference>
<dbReference type="InterPro" id="IPR018062">
    <property type="entry name" value="HTH_AraC-typ_CS"/>
</dbReference>
<dbReference type="Gene3D" id="1.10.10.60">
    <property type="entry name" value="Homeodomain-like"/>
    <property type="match status" value="1"/>
</dbReference>
<dbReference type="SMART" id="SM00342">
    <property type="entry name" value="HTH_ARAC"/>
    <property type="match status" value="1"/>
</dbReference>
<evidence type="ECO:0000259" key="4">
    <source>
        <dbReference type="PROSITE" id="PS01124"/>
    </source>
</evidence>
<dbReference type="Pfam" id="PF12833">
    <property type="entry name" value="HTH_18"/>
    <property type="match status" value="1"/>
</dbReference>
<proteinExistence type="predicted"/>
<dbReference type="InterPro" id="IPR018060">
    <property type="entry name" value="HTH_AraC"/>
</dbReference>
<dbReference type="PANTHER" id="PTHR47893">
    <property type="entry name" value="REGULATORY PROTEIN PCHR"/>
    <property type="match status" value="1"/>
</dbReference>